<dbReference type="RefSeq" id="XP_017769755.1">
    <property type="nucleotide sequence ID" value="XM_017914266.1"/>
</dbReference>
<feature type="compositionally biased region" description="Basic and acidic residues" evidence="2">
    <location>
        <begin position="538"/>
        <end position="552"/>
    </location>
</feature>
<dbReference type="InterPro" id="IPR011993">
    <property type="entry name" value="PH-like_dom_sf"/>
</dbReference>
<feature type="compositionally biased region" description="Basic residues" evidence="2">
    <location>
        <begin position="494"/>
        <end position="510"/>
    </location>
</feature>
<evidence type="ECO:0000256" key="2">
    <source>
        <dbReference type="SAM" id="MobiDB-lite"/>
    </source>
</evidence>
<feature type="compositionally biased region" description="Basic and acidic residues" evidence="2">
    <location>
        <begin position="908"/>
        <end position="918"/>
    </location>
</feature>
<name>A0ABM1M5A5_NICVS</name>
<dbReference type="PROSITE" id="PS50238">
    <property type="entry name" value="RHOGAP"/>
    <property type="match status" value="1"/>
</dbReference>
<dbReference type="Pfam" id="PF00169">
    <property type="entry name" value="PH"/>
    <property type="match status" value="1"/>
</dbReference>
<feature type="compositionally biased region" description="Polar residues" evidence="2">
    <location>
        <begin position="627"/>
        <end position="642"/>
    </location>
</feature>
<gene>
    <name evidence="6" type="primary">LOC108557660</name>
</gene>
<keyword evidence="1" id="KW-0343">GTPase activation</keyword>
<dbReference type="InterPro" id="IPR001849">
    <property type="entry name" value="PH_domain"/>
</dbReference>
<accession>A0ABM1M5A5</accession>
<reference evidence="6" key="1">
    <citation type="submission" date="2025-08" db="UniProtKB">
        <authorList>
            <consortium name="RefSeq"/>
        </authorList>
    </citation>
    <scope>IDENTIFICATION</scope>
    <source>
        <tissue evidence="6">Whole Larva</tissue>
    </source>
</reference>
<feature type="region of interest" description="Disordered" evidence="2">
    <location>
        <begin position="614"/>
        <end position="642"/>
    </location>
</feature>
<evidence type="ECO:0000256" key="1">
    <source>
        <dbReference type="ARBA" id="ARBA00022468"/>
    </source>
</evidence>
<evidence type="ECO:0000259" key="4">
    <source>
        <dbReference type="PROSITE" id="PS50238"/>
    </source>
</evidence>
<dbReference type="Gene3D" id="2.30.29.30">
    <property type="entry name" value="Pleckstrin-homology domain (PH domain)/Phosphotyrosine-binding domain (PTB)"/>
    <property type="match status" value="1"/>
</dbReference>
<feature type="non-terminal residue" evidence="6">
    <location>
        <position position="1"/>
    </location>
</feature>
<feature type="region of interest" description="Disordered" evidence="2">
    <location>
        <begin position="169"/>
        <end position="257"/>
    </location>
</feature>
<dbReference type="GeneID" id="108557660"/>
<keyword evidence="5" id="KW-1185">Reference proteome</keyword>
<dbReference type="SMART" id="SM00233">
    <property type="entry name" value="PH"/>
    <property type="match status" value="1"/>
</dbReference>
<feature type="domain" description="PH" evidence="3">
    <location>
        <begin position="37"/>
        <end position="153"/>
    </location>
</feature>
<feature type="compositionally biased region" description="Basic and acidic residues" evidence="2">
    <location>
        <begin position="928"/>
        <end position="962"/>
    </location>
</feature>
<sequence>FDLCCSGSLSGGSSSSVSLEREKITSCVLPVEKEKAYFVKEGLLHCKITEIDGKRFGDRSWKQVWAVLKGPKLFLYKDRHHLSPVGTSEVADQSLASGVDLRGSCVQVAGDYTKRKHVLRLSSVIPCRSELLLQAENPAHLAEWFQAFQEQSANSTEIEAKLNQIAGADKQRAMPQAIPATTSIQEPQTKSKLTSLRNRSPTGQSPVSKTRKPSQINDPSTSPKSKTWRGRFSKQLKRIHQSASSPNSPTAPEGSTFGNPLEHCLPSRYNSCVPRLVETCTEIVERKGLEIVGIYRVPGNSAAVTALTEEVNKCYDEVPQIDERWKDIHVVSSLLKSFFRKMPDPLVTSVGYTNFVEADKIEDPTSRVNEIRRLVKSLPPHNYNTLRHLIMHLKRVAEHSDSNKMEVKNLAIVFGPTIVRTCSNDMEAMVTDMTNQCKIVESLLTHADWFFADDEGEDLELPAPIATGEIFTNEPEINTALLKDNISKVGGHTKDHKMRKSWTSKYKRKNTKAETKTDASSPNGFKEFITHSNVDTRNSNKTDLKESTSEHKPNIIPTTVTEMEGGASRVSEASKDESRRRIGSFIQENLHDAPFNYKKGNEDFRRRVENFIQETQSQLQRPRKPETSSNNSLEMRTNPISSSASNVRLSLAVNPAGDQRTITKTHSASNVFSRPINVENGRNTIGGSTVQCFKPTYYYNLDDRDHTNSAKDSCSDVSSTSSDSRCKPSVRPSPFLIRRGSSENLNITSNGNLKKIKYESESDGGQKMGSSDSLNKLSADDGGDLLTSITKIFDEKISSSHKQSPLTMENIPFVDESPEKISRLPINAGSYVNKENIPGSPKTYRNPSLHKSQYSQIPKFLTSNYVSAKQKEKQEDKEKDEDSTMCLSVPDNERHLNKKVNILGSKLKRSESLNKPERTASPLSNKLKRSESLNKATEKLKRSDSLTKYEKTESNISKKREINSGLSRRTTKDFAKLKRKNGMPERSIKRRHTVGGTKDPDKVNLLDNRRQEELSDVNENTKEKNLRTSSPDLSSTRRDRYLFEVNLIGHENMVFAYQHLIRGRPQSFPESSVYKLPLESHV</sequence>
<feature type="domain" description="Rho-GAP" evidence="4">
    <location>
        <begin position="259"/>
        <end position="451"/>
    </location>
</feature>
<dbReference type="InterPro" id="IPR008936">
    <property type="entry name" value="Rho_GTPase_activation_prot"/>
</dbReference>
<dbReference type="PANTHER" id="PTHR23175">
    <property type="entry name" value="PDZ DOMAIN-CONTAINING PROTEIN"/>
    <property type="match status" value="1"/>
</dbReference>
<feature type="region of interest" description="Disordered" evidence="2">
    <location>
        <begin position="708"/>
        <end position="748"/>
    </location>
</feature>
<feature type="compositionally biased region" description="Basic and acidic residues" evidence="2">
    <location>
        <begin position="970"/>
        <end position="987"/>
    </location>
</feature>
<dbReference type="Pfam" id="PF00620">
    <property type="entry name" value="RhoGAP"/>
    <property type="match status" value="1"/>
</dbReference>
<feature type="compositionally biased region" description="Basic and acidic residues" evidence="2">
    <location>
        <begin position="869"/>
        <end position="882"/>
    </location>
</feature>
<feature type="compositionally biased region" description="Polar residues" evidence="2">
    <location>
        <begin position="241"/>
        <end position="250"/>
    </location>
</feature>
<protein>
    <submittedName>
        <fullName evidence="6">Rho GTPase-activating protein 21-like</fullName>
    </submittedName>
</protein>
<evidence type="ECO:0000259" key="3">
    <source>
        <dbReference type="PROSITE" id="PS50003"/>
    </source>
</evidence>
<feature type="compositionally biased region" description="Basic and acidic residues" evidence="2">
    <location>
        <begin position="998"/>
        <end position="1026"/>
    </location>
</feature>
<dbReference type="SUPFAM" id="SSF48350">
    <property type="entry name" value="GTPase activation domain, GAP"/>
    <property type="match status" value="1"/>
</dbReference>
<organism evidence="5 6">
    <name type="scientific">Nicrophorus vespilloides</name>
    <name type="common">Boreal carrion beetle</name>
    <dbReference type="NCBI Taxonomy" id="110193"/>
    <lineage>
        <taxon>Eukaryota</taxon>
        <taxon>Metazoa</taxon>
        <taxon>Ecdysozoa</taxon>
        <taxon>Arthropoda</taxon>
        <taxon>Hexapoda</taxon>
        <taxon>Insecta</taxon>
        <taxon>Pterygota</taxon>
        <taxon>Neoptera</taxon>
        <taxon>Endopterygota</taxon>
        <taxon>Coleoptera</taxon>
        <taxon>Polyphaga</taxon>
        <taxon>Staphyliniformia</taxon>
        <taxon>Silphidae</taxon>
        <taxon>Nicrophorinae</taxon>
        <taxon>Nicrophorus</taxon>
    </lineage>
</organism>
<evidence type="ECO:0000313" key="6">
    <source>
        <dbReference type="RefSeq" id="XP_017769755.1"/>
    </source>
</evidence>
<dbReference type="InterPro" id="IPR000198">
    <property type="entry name" value="RhoGAP_dom"/>
</dbReference>
<dbReference type="SUPFAM" id="SSF50729">
    <property type="entry name" value="PH domain-like"/>
    <property type="match status" value="1"/>
</dbReference>
<dbReference type="Gene3D" id="1.10.555.10">
    <property type="entry name" value="Rho GTPase activation protein"/>
    <property type="match status" value="1"/>
</dbReference>
<feature type="region of interest" description="Disordered" evidence="2">
    <location>
        <begin position="868"/>
        <end position="892"/>
    </location>
</feature>
<dbReference type="PROSITE" id="PS50003">
    <property type="entry name" value="PH_DOMAIN"/>
    <property type="match status" value="1"/>
</dbReference>
<feature type="compositionally biased region" description="Polar residues" evidence="2">
    <location>
        <begin position="843"/>
        <end position="856"/>
    </location>
</feature>
<dbReference type="SMART" id="SM00324">
    <property type="entry name" value="RhoGAP"/>
    <property type="match status" value="1"/>
</dbReference>
<feature type="region of interest" description="Disordered" evidence="2">
    <location>
        <begin position="490"/>
        <end position="552"/>
    </location>
</feature>
<evidence type="ECO:0000313" key="5">
    <source>
        <dbReference type="Proteomes" id="UP000695000"/>
    </source>
</evidence>
<proteinExistence type="predicted"/>
<feature type="region of interest" description="Disordered" evidence="2">
    <location>
        <begin position="832"/>
        <end position="856"/>
    </location>
</feature>
<feature type="compositionally biased region" description="Low complexity" evidence="2">
    <location>
        <begin position="710"/>
        <end position="723"/>
    </location>
</feature>
<dbReference type="Proteomes" id="UP000695000">
    <property type="component" value="Unplaced"/>
</dbReference>
<feature type="compositionally biased region" description="Basic residues" evidence="2">
    <location>
        <begin position="226"/>
        <end position="240"/>
    </location>
</feature>
<feature type="region of interest" description="Disordered" evidence="2">
    <location>
        <begin position="907"/>
        <end position="1034"/>
    </location>
</feature>
<dbReference type="PANTHER" id="PTHR23175:SF23">
    <property type="entry name" value="PDZ DOMAIN-CONTAINING PROTEIN"/>
    <property type="match status" value="1"/>
</dbReference>
<feature type="compositionally biased region" description="Polar residues" evidence="2">
    <location>
        <begin position="179"/>
        <end position="225"/>
    </location>
</feature>